<dbReference type="Pfam" id="PF03841">
    <property type="entry name" value="SelA"/>
    <property type="match status" value="1"/>
</dbReference>
<dbReference type="OrthoDB" id="9787096at2"/>
<keyword evidence="6" id="KW-1185">Reference proteome</keyword>
<keyword evidence="5" id="KW-0808">Transferase</keyword>
<comment type="caution">
    <text evidence="5">The sequence shown here is derived from an EMBL/GenBank/DDBJ whole genome shotgun (WGS) entry which is preliminary data.</text>
</comment>
<dbReference type="InterPro" id="IPR015421">
    <property type="entry name" value="PyrdxlP-dep_Trfase_major"/>
</dbReference>
<accession>A0A318KMX9</accession>
<dbReference type="NCBIfam" id="TIGR01437">
    <property type="entry name" value="selA_rel"/>
    <property type="match status" value="1"/>
</dbReference>
<evidence type="ECO:0000256" key="1">
    <source>
        <dbReference type="ARBA" id="ARBA00001933"/>
    </source>
</evidence>
<dbReference type="RefSeq" id="WP_022936898.1">
    <property type="nucleotide sequence ID" value="NZ_CABKRQ010000001.1"/>
</dbReference>
<evidence type="ECO:0000313" key="5">
    <source>
        <dbReference type="EMBL" id="PXX78078.1"/>
    </source>
</evidence>
<evidence type="ECO:0000256" key="3">
    <source>
        <dbReference type="ARBA" id="ARBA00044507"/>
    </source>
</evidence>
<comment type="cofactor">
    <cofactor evidence="1 4">
        <name>pyridoxal 5'-phosphate</name>
        <dbReference type="ChEBI" id="CHEBI:597326"/>
    </cofactor>
</comment>
<dbReference type="InterPro" id="IPR015424">
    <property type="entry name" value="PyrdxlP-dep_Trfase"/>
</dbReference>
<dbReference type="SUPFAM" id="SSF53383">
    <property type="entry name" value="PLP-dependent transferases"/>
    <property type="match status" value="1"/>
</dbReference>
<protein>
    <submittedName>
        <fullName evidence="5">L-seryl-tRNA(Ser) seleniumtransferase/D-glucosaminate-6-phosphate ammonia-lyase</fullName>
    </submittedName>
</protein>
<feature type="modified residue" description="N6-(pyridoxal phosphate)lysine" evidence="4">
    <location>
        <position position="211"/>
    </location>
</feature>
<evidence type="ECO:0000256" key="2">
    <source>
        <dbReference type="ARBA" id="ARBA00022898"/>
    </source>
</evidence>
<keyword evidence="5" id="KW-0456">Lyase</keyword>
<evidence type="ECO:0000313" key="6">
    <source>
        <dbReference type="Proteomes" id="UP000247612"/>
    </source>
</evidence>
<dbReference type="GO" id="GO:0016829">
    <property type="term" value="F:lyase activity"/>
    <property type="evidence" value="ECO:0007669"/>
    <property type="project" value="UniProtKB-KW"/>
</dbReference>
<dbReference type="Proteomes" id="UP000247612">
    <property type="component" value="Unassembled WGS sequence"/>
</dbReference>
<dbReference type="InterPro" id="IPR018319">
    <property type="entry name" value="SelA-like"/>
</dbReference>
<dbReference type="InterPro" id="IPR006337">
    <property type="entry name" value="DgaE-like"/>
</dbReference>
<dbReference type="PANTHER" id="PTHR32328:SF0">
    <property type="entry name" value="L-SERYL-TRNA(SEC) SELENIUM TRANSFERASE"/>
    <property type="match status" value="1"/>
</dbReference>
<gene>
    <name evidence="5" type="ORF">DES51_1083</name>
</gene>
<dbReference type="AlphaFoldDB" id="A0A318KMX9"/>
<organism evidence="5 6">
    <name type="scientific">Dielma fastidiosa</name>
    <dbReference type="NCBI Taxonomy" id="1034346"/>
    <lineage>
        <taxon>Bacteria</taxon>
        <taxon>Bacillati</taxon>
        <taxon>Bacillota</taxon>
        <taxon>Erysipelotrichia</taxon>
        <taxon>Erysipelotrichales</taxon>
        <taxon>Erysipelotrichaceae</taxon>
        <taxon>Dielma</taxon>
    </lineage>
</organism>
<evidence type="ECO:0000256" key="4">
    <source>
        <dbReference type="PIRSR" id="PIRSR618319-50"/>
    </source>
</evidence>
<comment type="similarity">
    <text evidence="3">Belongs to the SelA family.</text>
</comment>
<name>A0A318KMX9_9FIRM</name>
<dbReference type="STRING" id="1034346.GCA_000313565_00592"/>
<dbReference type="Gene3D" id="3.40.640.10">
    <property type="entry name" value="Type I PLP-dependent aspartate aminotransferase-like (Major domain)"/>
    <property type="match status" value="1"/>
</dbReference>
<reference evidence="5 6" key="1">
    <citation type="submission" date="2018-05" db="EMBL/GenBank/DDBJ databases">
        <title>Genomic Encyclopedia of Type Strains, Phase IV (KMG-IV): sequencing the most valuable type-strain genomes for metagenomic binning, comparative biology and taxonomic classification.</title>
        <authorList>
            <person name="Goeker M."/>
        </authorList>
    </citation>
    <scope>NUCLEOTIDE SEQUENCE [LARGE SCALE GENOMIC DNA]</scope>
    <source>
        <strain evidence="5 6">JC118</strain>
    </source>
</reference>
<dbReference type="GO" id="GO:0004125">
    <property type="term" value="F:L-seryl-tRNA(Sec) selenium transferase activity"/>
    <property type="evidence" value="ECO:0007669"/>
    <property type="project" value="TreeGrafter"/>
</dbReference>
<sequence length="366" mass="39707">MCVFDEFNVQRVINCSGKMTYLGSSILSDKVRKAMDEAGTSYVQMEELMDRAGEVIADYCRSEAARVCAGASAGIIISVAAAITGGDERLVEEVPYVSVKRKKIIIACAHQIDFGAPIRQMIALGGGEMVSVGTVNRCYPWHYEKAIDADTAAILYVKSHHAVQTDQVALADVITLAHKHQLPLILDAAAEEDITKYIEMGCDLVIYSGAKALEGPTSGLIAGRKTLIQACRKQSKGVARAMKVGKENIFGLLAAIKQYGSHSSAMQRQIVDAIVEELKSVKGLTVSVAKDHAGREIYRAKLEVDETVCGMNALMLDQQLRNGSPIIYTRNHNANLGILLLDPRPMQLSDTAIVCQRIKEILAVSL</sequence>
<dbReference type="PANTHER" id="PTHR32328">
    <property type="entry name" value="L-SERYL-TRNA(SEC) SELENIUM TRANSFERASE"/>
    <property type="match status" value="1"/>
</dbReference>
<proteinExistence type="inferred from homology"/>
<dbReference type="EMBL" id="QJKH01000008">
    <property type="protein sequence ID" value="PXX78078.1"/>
    <property type="molecule type" value="Genomic_DNA"/>
</dbReference>
<keyword evidence="2 4" id="KW-0663">Pyridoxal phosphate</keyword>